<name>A0ABT8G039_9MICO</name>
<dbReference type="RefSeq" id="WP_301126362.1">
    <property type="nucleotide sequence ID" value="NZ_JAUHPV010000002.1"/>
</dbReference>
<dbReference type="Proteomes" id="UP001172738">
    <property type="component" value="Unassembled WGS sequence"/>
</dbReference>
<reference evidence="2" key="1">
    <citation type="submission" date="2023-06" db="EMBL/GenBank/DDBJ databases">
        <title>SYSU T00b26.</title>
        <authorList>
            <person name="Gao L."/>
            <person name="Fang B.-Z."/>
            <person name="Li W.-J."/>
        </authorList>
    </citation>
    <scope>NUCLEOTIDE SEQUENCE</scope>
    <source>
        <strain evidence="2">SYSU T00b26</strain>
    </source>
</reference>
<evidence type="ECO:0000313" key="2">
    <source>
        <dbReference type="EMBL" id="MDN4472084.1"/>
    </source>
</evidence>
<accession>A0ABT8G039</accession>
<feature type="transmembrane region" description="Helical" evidence="1">
    <location>
        <begin position="44"/>
        <end position="65"/>
    </location>
</feature>
<dbReference type="EMBL" id="JAUHPV010000002">
    <property type="protein sequence ID" value="MDN4472084.1"/>
    <property type="molecule type" value="Genomic_DNA"/>
</dbReference>
<keyword evidence="1" id="KW-0812">Transmembrane</keyword>
<gene>
    <name evidence="2" type="ORF">QQX04_03640</name>
</gene>
<keyword evidence="1" id="KW-1133">Transmembrane helix</keyword>
<proteinExistence type="predicted"/>
<keyword evidence="3" id="KW-1185">Reference proteome</keyword>
<organism evidence="2 3">
    <name type="scientific">Demequina zhanjiangensis</name>
    <dbReference type="NCBI Taxonomy" id="3051659"/>
    <lineage>
        <taxon>Bacteria</taxon>
        <taxon>Bacillati</taxon>
        <taxon>Actinomycetota</taxon>
        <taxon>Actinomycetes</taxon>
        <taxon>Micrococcales</taxon>
        <taxon>Demequinaceae</taxon>
        <taxon>Demequina</taxon>
    </lineage>
</organism>
<sequence>MRRLLWAAVALAAAGFIALIWLNTRTLCDIDSAGHEVCNAGPVMGVPGGVIATFVLGLVAAFSLVRATRRE</sequence>
<evidence type="ECO:0000256" key="1">
    <source>
        <dbReference type="SAM" id="Phobius"/>
    </source>
</evidence>
<protein>
    <recommendedName>
        <fullName evidence="4">Vitamin K epoxide reductase family protein</fullName>
    </recommendedName>
</protein>
<keyword evidence="1" id="KW-0472">Membrane</keyword>
<evidence type="ECO:0008006" key="4">
    <source>
        <dbReference type="Google" id="ProtNLM"/>
    </source>
</evidence>
<comment type="caution">
    <text evidence="2">The sequence shown here is derived from an EMBL/GenBank/DDBJ whole genome shotgun (WGS) entry which is preliminary data.</text>
</comment>
<evidence type="ECO:0000313" key="3">
    <source>
        <dbReference type="Proteomes" id="UP001172738"/>
    </source>
</evidence>